<reference evidence="2 3" key="1">
    <citation type="submission" date="2020-08" db="EMBL/GenBank/DDBJ databases">
        <title>Genome sequence of Erysipelothrix inopinata DSM 15511T.</title>
        <authorList>
            <person name="Hyun D.-W."/>
            <person name="Bae J.-W."/>
        </authorList>
    </citation>
    <scope>NUCLEOTIDE SEQUENCE [LARGE SCALE GENOMIC DNA]</scope>
    <source>
        <strain evidence="2 3">DSM 15511</strain>
    </source>
</reference>
<proteinExistence type="predicted"/>
<dbReference type="Proteomes" id="UP000515928">
    <property type="component" value="Chromosome"/>
</dbReference>
<feature type="transmembrane region" description="Helical" evidence="1">
    <location>
        <begin position="9"/>
        <end position="30"/>
    </location>
</feature>
<dbReference type="AlphaFoldDB" id="A0A7G9S1A1"/>
<dbReference type="EMBL" id="CP060715">
    <property type="protein sequence ID" value="QNN61626.1"/>
    <property type="molecule type" value="Genomic_DNA"/>
</dbReference>
<dbReference type="KEGG" id="eio:H9L01_04535"/>
<protein>
    <submittedName>
        <fullName evidence="2">Uncharacterized protein</fullName>
    </submittedName>
</protein>
<evidence type="ECO:0000313" key="2">
    <source>
        <dbReference type="EMBL" id="QNN61626.1"/>
    </source>
</evidence>
<keyword evidence="1" id="KW-0812">Transmembrane</keyword>
<keyword evidence="1" id="KW-1133">Transmembrane helix</keyword>
<sequence>MIKKYSDTLLLLTTLFLFPVYYLTIWLTGFTAGDESWTALHRMLVEYPQLLFFSFYILFIFFLISLSHIRNNRTSQRIMNLLIIALSLYSLIFFLHQMIQLHTLSRGASYSFYTLGQFDTEIFIAFFIILPPLIFLLTCATIFTNKKRNVTSIE</sequence>
<keyword evidence="3" id="KW-1185">Reference proteome</keyword>
<keyword evidence="1" id="KW-0472">Membrane</keyword>
<gene>
    <name evidence="2" type="ORF">H9L01_04535</name>
</gene>
<dbReference type="RefSeq" id="WP_187534825.1">
    <property type="nucleotide sequence ID" value="NZ_CBCSHU010000003.1"/>
</dbReference>
<evidence type="ECO:0000256" key="1">
    <source>
        <dbReference type="SAM" id="Phobius"/>
    </source>
</evidence>
<name>A0A7G9S1A1_9FIRM</name>
<feature type="transmembrane region" description="Helical" evidence="1">
    <location>
        <begin position="81"/>
        <end position="102"/>
    </location>
</feature>
<feature type="transmembrane region" description="Helical" evidence="1">
    <location>
        <begin position="50"/>
        <end position="69"/>
    </location>
</feature>
<accession>A0A7G9S1A1</accession>
<evidence type="ECO:0000313" key="3">
    <source>
        <dbReference type="Proteomes" id="UP000515928"/>
    </source>
</evidence>
<organism evidence="2 3">
    <name type="scientific">Erysipelothrix inopinata</name>
    <dbReference type="NCBI Taxonomy" id="225084"/>
    <lineage>
        <taxon>Bacteria</taxon>
        <taxon>Bacillati</taxon>
        <taxon>Bacillota</taxon>
        <taxon>Erysipelotrichia</taxon>
        <taxon>Erysipelotrichales</taxon>
        <taxon>Erysipelotrichaceae</taxon>
        <taxon>Erysipelothrix</taxon>
    </lineage>
</organism>
<feature type="transmembrane region" description="Helical" evidence="1">
    <location>
        <begin position="122"/>
        <end position="143"/>
    </location>
</feature>